<keyword evidence="1" id="KW-0812">Transmembrane</keyword>
<dbReference type="PANTHER" id="PTHR36927:SF4">
    <property type="entry name" value="BLR5718 PROTEIN"/>
    <property type="match status" value="1"/>
</dbReference>
<proteinExistence type="predicted"/>
<dbReference type="InterPro" id="IPR002656">
    <property type="entry name" value="Acyl_transf_3_dom"/>
</dbReference>
<dbReference type="GO" id="GO:0016747">
    <property type="term" value="F:acyltransferase activity, transferring groups other than amino-acyl groups"/>
    <property type="evidence" value="ECO:0007669"/>
    <property type="project" value="InterPro"/>
</dbReference>
<accession>A0AB34FPX2</accession>
<dbReference type="InterPro" id="IPR050623">
    <property type="entry name" value="Glucan_succinyl_AcylTrfase"/>
</dbReference>
<evidence type="ECO:0000256" key="1">
    <source>
        <dbReference type="SAM" id="Phobius"/>
    </source>
</evidence>
<feature type="domain" description="Acyltransferase 3" evidence="2">
    <location>
        <begin position="13"/>
        <end position="408"/>
    </location>
</feature>
<keyword evidence="3" id="KW-0808">Transferase</keyword>
<feature type="transmembrane region" description="Helical" evidence="1">
    <location>
        <begin position="319"/>
        <end position="344"/>
    </location>
</feature>
<name>A0AB34FPX2_9HYPO</name>
<dbReference type="Proteomes" id="UP001163105">
    <property type="component" value="Unassembled WGS sequence"/>
</dbReference>
<dbReference type="PANTHER" id="PTHR36927">
    <property type="entry name" value="BLR4337 PROTEIN"/>
    <property type="match status" value="1"/>
</dbReference>
<dbReference type="Pfam" id="PF01757">
    <property type="entry name" value="Acyl_transf_3"/>
    <property type="match status" value="1"/>
</dbReference>
<keyword evidence="1" id="KW-0472">Membrane</keyword>
<protein>
    <submittedName>
        <fullName evidence="3">Acyltransferase 3</fullName>
    </submittedName>
</protein>
<evidence type="ECO:0000313" key="4">
    <source>
        <dbReference type="Proteomes" id="UP001163105"/>
    </source>
</evidence>
<sequence>MATSNSIITMRRHDLDNLRSFLTGLVVVHHTSTSYGGPGQGTYLSALVATASPASTMPLLALNALDQSFFMGLFFWISGRVSAQSLQRADEASRTRWGFVRSKLLRLGLPSVVYTLALQPIELVAALPSWELAAVRRRLVEYYSTLNGIRGPVWYTANLLLLDVAAALMAPNQARRGASAKEPTPTTDGSAPEELPFWYDAARRWGWLGVAGASFLVRLRYPVGEVIESLWLQPAHAPQYVFAYAMGFASPGLETTFTGPCTPGHALPGRASGAGRRLVAAVLATLAAFPLIWLPRLFGPAGAATQGLGLASFFGGWNPYALLYAVWNELSFVLVGPALMAYFAEARSAPAQSALFQAKNSYGAFLMHMIVSVLVERALDRVLVSSPAAALIASAAWRSCGMVVMTVAAGALNVAGSFASARFLLDSFPILRRIV</sequence>
<gene>
    <name evidence="3" type="ORF">O9K51_07001</name>
</gene>
<feature type="transmembrane region" description="Helical" evidence="1">
    <location>
        <begin position="278"/>
        <end position="299"/>
    </location>
</feature>
<feature type="transmembrane region" description="Helical" evidence="1">
    <location>
        <begin position="395"/>
        <end position="425"/>
    </location>
</feature>
<comment type="caution">
    <text evidence="3">The sequence shown here is derived from an EMBL/GenBank/DDBJ whole genome shotgun (WGS) entry which is preliminary data.</text>
</comment>
<feature type="transmembrane region" description="Helical" evidence="1">
    <location>
        <begin position="356"/>
        <end position="375"/>
    </location>
</feature>
<dbReference type="AlphaFoldDB" id="A0AB34FPX2"/>
<evidence type="ECO:0000259" key="2">
    <source>
        <dbReference type="Pfam" id="PF01757"/>
    </source>
</evidence>
<organism evidence="3 4">
    <name type="scientific">Purpureocillium lavendulum</name>
    <dbReference type="NCBI Taxonomy" id="1247861"/>
    <lineage>
        <taxon>Eukaryota</taxon>
        <taxon>Fungi</taxon>
        <taxon>Dikarya</taxon>
        <taxon>Ascomycota</taxon>
        <taxon>Pezizomycotina</taxon>
        <taxon>Sordariomycetes</taxon>
        <taxon>Hypocreomycetidae</taxon>
        <taxon>Hypocreales</taxon>
        <taxon>Ophiocordycipitaceae</taxon>
        <taxon>Purpureocillium</taxon>
    </lineage>
</organism>
<reference evidence="3" key="1">
    <citation type="submission" date="2023-01" db="EMBL/GenBank/DDBJ databases">
        <title>The growth and conidiation of Purpureocillium lavendulum are regulated by nitrogen source and histone H3K14 acetylation.</title>
        <authorList>
            <person name="Tang P."/>
            <person name="Han J."/>
            <person name="Zhang C."/>
            <person name="Tang P."/>
            <person name="Qi F."/>
            <person name="Zhang K."/>
            <person name="Liang L."/>
        </authorList>
    </citation>
    <scope>NUCLEOTIDE SEQUENCE</scope>
    <source>
        <strain evidence="3">YMF1.00683</strain>
    </source>
</reference>
<keyword evidence="1" id="KW-1133">Transmembrane helix</keyword>
<keyword evidence="4" id="KW-1185">Reference proteome</keyword>
<evidence type="ECO:0000313" key="3">
    <source>
        <dbReference type="EMBL" id="KAJ6441205.1"/>
    </source>
</evidence>
<dbReference type="EMBL" id="JAQHRD010000005">
    <property type="protein sequence ID" value="KAJ6441205.1"/>
    <property type="molecule type" value="Genomic_DNA"/>
</dbReference>
<keyword evidence="3" id="KW-0012">Acyltransferase</keyword>